<evidence type="ECO:0000256" key="1">
    <source>
        <dbReference type="ARBA" id="ARBA00004173"/>
    </source>
</evidence>
<dbReference type="VEuPathDB" id="VectorBase:AFUN000029"/>
<dbReference type="GO" id="GO:0070877">
    <property type="term" value="C:microprocessor complex"/>
    <property type="evidence" value="ECO:0007669"/>
    <property type="project" value="TreeGrafter"/>
</dbReference>
<dbReference type="FunFam" id="1.10.1520.10:FF:000039">
    <property type="entry name" value="39S ribosomal protein L44, mitochondrial"/>
    <property type="match status" value="1"/>
</dbReference>
<dbReference type="InterPro" id="IPR000999">
    <property type="entry name" value="RNase_III_dom"/>
</dbReference>
<name>A0A182R1J0_ANOFN</name>
<evidence type="ECO:0000256" key="4">
    <source>
        <dbReference type="ARBA" id="ARBA00022980"/>
    </source>
</evidence>
<evidence type="ECO:0000256" key="7">
    <source>
        <dbReference type="ARBA" id="ARBA00024034"/>
    </source>
</evidence>
<dbReference type="PROSITE" id="PS50142">
    <property type="entry name" value="RNASE_3_2"/>
    <property type="match status" value="1"/>
</dbReference>
<sequence length="328" mass="37244">MMLFSVTRALLRGAQRIEVNRNRDVHRWVAPTLRELRRRREKMGPEAELPRSSHSDWNYSAEIFAFGKRLHESFDPNVLQQAFTHQSFIEQETRKQAAVGIEKPVLGVNDNRELIAQGERLIANHVEAFLLTALPRLPRHFVSSIREALTSDTQLAHVSSYLGTKDIIMAAEFPIGDALLASTLKAIVAALQRSSGDERCFLFVRDFICGQLNQRDLHEYLQIPDPLRTLQEYCKERGLAEPEPRLIGNVGKNTLLAAYNVGIYSDRKLLGTGYGENQMTAVQEAANDCLRQMFGTEVEMKPVDFRLTLKDCARHMAQHSSSKVKTRQ</sequence>
<dbReference type="InterPro" id="IPR036389">
    <property type="entry name" value="RNase_III_sf"/>
</dbReference>
<dbReference type="Gene3D" id="3.30.160.20">
    <property type="match status" value="1"/>
</dbReference>
<evidence type="ECO:0000259" key="11">
    <source>
        <dbReference type="PROSITE" id="PS50142"/>
    </source>
</evidence>
<dbReference type="STRING" id="62324.A0A182R1J0"/>
<dbReference type="PANTHER" id="PTHR11207">
    <property type="entry name" value="RIBONUCLEASE III"/>
    <property type="match status" value="1"/>
</dbReference>
<protein>
    <recommendedName>
        <fullName evidence="8">Large ribosomal subunit protein mL44</fullName>
    </recommendedName>
</protein>
<dbReference type="GO" id="GO:0006396">
    <property type="term" value="P:RNA processing"/>
    <property type="evidence" value="ECO:0007669"/>
    <property type="project" value="InterPro"/>
</dbReference>
<comment type="subcellular location">
    <subcellularLocation>
        <location evidence="1">Mitochondrion</location>
    </subcellularLocation>
</comment>
<dbReference type="GO" id="GO:0070125">
    <property type="term" value="P:mitochondrial translational elongation"/>
    <property type="evidence" value="ECO:0007669"/>
    <property type="project" value="TreeGrafter"/>
</dbReference>
<evidence type="ECO:0000259" key="10">
    <source>
        <dbReference type="PROSITE" id="PS50137"/>
    </source>
</evidence>
<comment type="similarity">
    <text evidence="7">Belongs to the ribonuclease III family. Mitochondrion-specific ribosomal protein mL44 subfamily.</text>
</comment>
<dbReference type="AlphaFoldDB" id="A0A182R1J0"/>
<dbReference type="SUPFAM" id="SSF54768">
    <property type="entry name" value="dsRNA-binding domain-like"/>
    <property type="match status" value="1"/>
</dbReference>
<dbReference type="InterPro" id="IPR055189">
    <property type="entry name" value="RM44_endonuclase"/>
</dbReference>
<evidence type="ECO:0000256" key="3">
    <source>
        <dbReference type="ARBA" id="ARBA00022946"/>
    </source>
</evidence>
<keyword evidence="4" id="KW-0689">Ribosomal protein</keyword>
<evidence type="ECO:0000256" key="2">
    <source>
        <dbReference type="ARBA" id="ARBA00022884"/>
    </source>
</evidence>
<feature type="domain" description="DRBM" evidence="10">
    <location>
        <begin position="225"/>
        <end position="295"/>
    </location>
</feature>
<dbReference type="GO" id="GO:0004525">
    <property type="term" value="F:ribonuclease III activity"/>
    <property type="evidence" value="ECO:0007669"/>
    <property type="project" value="InterPro"/>
</dbReference>
<dbReference type="EnsemblMetazoa" id="AFUN000029-RA">
    <property type="protein sequence ID" value="AFUN000029-PA"/>
    <property type="gene ID" value="AFUN000029"/>
</dbReference>
<evidence type="ECO:0000256" key="5">
    <source>
        <dbReference type="ARBA" id="ARBA00023128"/>
    </source>
</evidence>
<accession>A0A182R1J0</accession>
<dbReference type="Pfam" id="PF22935">
    <property type="entry name" value="RM44_endonuclase"/>
    <property type="match status" value="1"/>
</dbReference>
<organism evidence="12">
    <name type="scientific">Anopheles funestus</name>
    <name type="common">African malaria mosquito</name>
    <dbReference type="NCBI Taxonomy" id="62324"/>
    <lineage>
        <taxon>Eukaryota</taxon>
        <taxon>Metazoa</taxon>
        <taxon>Ecdysozoa</taxon>
        <taxon>Arthropoda</taxon>
        <taxon>Hexapoda</taxon>
        <taxon>Insecta</taxon>
        <taxon>Pterygota</taxon>
        <taxon>Neoptera</taxon>
        <taxon>Endopterygota</taxon>
        <taxon>Diptera</taxon>
        <taxon>Nematocera</taxon>
        <taxon>Culicoidea</taxon>
        <taxon>Culicidae</taxon>
        <taxon>Anophelinae</taxon>
        <taxon>Anopheles</taxon>
    </lineage>
</organism>
<keyword evidence="5" id="KW-0496">Mitochondrion</keyword>
<dbReference type="Gene3D" id="1.10.1520.10">
    <property type="entry name" value="Ribonuclease III domain"/>
    <property type="match status" value="1"/>
</dbReference>
<evidence type="ECO:0000256" key="9">
    <source>
        <dbReference type="PROSITE-ProRule" id="PRU00266"/>
    </source>
</evidence>
<dbReference type="PANTHER" id="PTHR11207:SF5">
    <property type="entry name" value="LARGE RIBOSOMAL SUBUNIT PROTEIN ML44"/>
    <property type="match status" value="1"/>
</dbReference>
<dbReference type="CDD" id="cd19874">
    <property type="entry name" value="DSRM_MRPL44"/>
    <property type="match status" value="1"/>
</dbReference>
<feature type="domain" description="RNase III" evidence="11">
    <location>
        <begin position="66"/>
        <end position="196"/>
    </location>
</feature>
<evidence type="ECO:0000313" key="12">
    <source>
        <dbReference type="EnsemblMetazoa" id="AFUN000029-PA"/>
    </source>
</evidence>
<keyword evidence="6" id="KW-0687">Ribonucleoprotein</keyword>
<dbReference type="GO" id="GO:0003725">
    <property type="term" value="F:double-stranded RNA binding"/>
    <property type="evidence" value="ECO:0007669"/>
    <property type="project" value="InterPro"/>
</dbReference>
<dbReference type="SMART" id="SM00535">
    <property type="entry name" value="RIBOc"/>
    <property type="match status" value="1"/>
</dbReference>
<dbReference type="GO" id="GO:0005762">
    <property type="term" value="C:mitochondrial large ribosomal subunit"/>
    <property type="evidence" value="ECO:0007669"/>
    <property type="project" value="TreeGrafter"/>
</dbReference>
<dbReference type="InterPro" id="IPR044444">
    <property type="entry name" value="Ribosomal_mL44_DSRM_metazoa"/>
</dbReference>
<keyword evidence="3" id="KW-0809">Transit peptide</keyword>
<dbReference type="SUPFAM" id="SSF69065">
    <property type="entry name" value="RNase III domain-like"/>
    <property type="match status" value="1"/>
</dbReference>
<dbReference type="PROSITE" id="PS50137">
    <property type="entry name" value="DS_RBD"/>
    <property type="match status" value="1"/>
</dbReference>
<evidence type="ECO:0000256" key="6">
    <source>
        <dbReference type="ARBA" id="ARBA00023274"/>
    </source>
</evidence>
<dbReference type="VEuPathDB" id="VectorBase:AFUN2_004639"/>
<proteinExistence type="inferred from homology"/>
<reference evidence="12" key="1">
    <citation type="submission" date="2020-05" db="UniProtKB">
        <authorList>
            <consortium name="EnsemblMetazoa"/>
        </authorList>
    </citation>
    <scope>IDENTIFICATION</scope>
    <source>
        <strain evidence="12">FUMOZ</strain>
    </source>
</reference>
<dbReference type="InterPro" id="IPR014720">
    <property type="entry name" value="dsRBD_dom"/>
</dbReference>
<evidence type="ECO:0000256" key="8">
    <source>
        <dbReference type="ARBA" id="ARBA00035187"/>
    </source>
</evidence>
<dbReference type="Pfam" id="PF22892">
    <property type="entry name" value="DSRM_MRPL44"/>
    <property type="match status" value="1"/>
</dbReference>
<dbReference type="GO" id="GO:0010468">
    <property type="term" value="P:regulation of gene expression"/>
    <property type="evidence" value="ECO:0007669"/>
    <property type="project" value="UniProtKB-ARBA"/>
</dbReference>
<keyword evidence="2 9" id="KW-0694">RNA-binding</keyword>